<protein>
    <recommendedName>
        <fullName evidence="4">Rubrerythrin-like domain-containing protein</fullName>
    </recommendedName>
</protein>
<reference evidence="3" key="1">
    <citation type="journal article" date="2019" name="Int. J. Syst. Evol. Microbiol.">
        <title>The Global Catalogue of Microorganisms (GCM) 10K type strain sequencing project: providing services to taxonomists for standard genome sequencing and annotation.</title>
        <authorList>
            <consortium name="The Broad Institute Genomics Platform"/>
            <consortium name="The Broad Institute Genome Sequencing Center for Infectious Disease"/>
            <person name="Wu L."/>
            <person name="Ma J."/>
        </authorList>
    </citation>
    <scope>NUCLEOTIDE SEQUENCE [LARGE SCALE GENOMIC DNA]</scope>
    <source>
        <strain evidence="3">JCM 18542</strain>
    </source>
</reference>
<accession>A0ABP9CJ38</accession>
<dbReference type="EMBL" id="BAABKQ010000001">
    <property type="protein sequence ID" value="GAA4812293.1"/>
    <property type="molecule type" value="Genomic_DNA"/>
</dbReference>
<name>A0ABP9CJ38_9ACTN</name>
<evidence type="ECO:0008006" key="4">
    <source>
        <dbReference type="Google" id="ProtNLM"/>
    </source>
</evidence>
<organism evidence="2 3">
    <name type="scientific">Tomitella cavernea</name>
    <dbReference type="NCBI Taxonomy" id="1387982"/>
    <lineage>
        <taxon>Bacteria</taxon>
        <taxon>Bacillati</taxon>
        <taxon>Actinomycetota</taxon>
        <taxon>Actinomycetes</taxon>
        <taxon>Mycobacteriales</taxon>
        <taxon>Tomitella</taxon>
    </lineage>
</organism>
<comment type="caution">
    <text evidence="2">The sequence shown here is derived from an EMBL/GenBank/DDBJ whole genome shotgun (WGS) entry which is preliminary data.</text>
</comment>
<feature type="region of interest" description="Disordered" evidence="1">
    <location>
        <begin position="1"/>
        <end position="21"/>
    </location>
</feature>
<gene>
    <name evidence="2" type="ORF">GCM10023353_16320</name>
</gene>
<dbReference type="RefSeq" id="WP_200175393.1">
    <property type="nucleotide sequence ID" value="NZ_BAABKQ010000001.1"/>
</dbReference>
<sequence length="59" mass="6672">MRNENERPDTPVHGRLDDDEELGGDPACWLHRVCPECGLFIEDHSAATCPRCEHVLTDL</sequence>
<keyword evidence="3" id="KW-1185">Reference proteome</keyword>
<evidence type="ECO:0000313" key="2">
    <source>
        <dbReference type="EMBL" id="GAA4812293.1"/>
    </source>
</evidence>
<evidence type="ECO:0000313" key="3">
    <source>
        <dbReference type="Proteomes" id="UP001500839"/>
    </source>
</evidence>
<evidence type="ECO:0000256" key="1">
    <source>
        <dbReference type="SAM" id="MobiDB-lite"/>
    </source>
</evidence>
<feature type="compositionally biased region" description="Basic and acidic residues" evidence="1">
    <location>
        <begin position="1"/>
        <end position="16"/>
    </location>
</feature>
<dbReference type="Proteomes" id="UP001500839">
    <property type="component" value="Unassembled WGS sequence"/>
</dbReference>
<proteinExistence type="predicted"/>